<evidence type="ECO:0000259" key="1">
    <source>
        <dbReference type="Pfam" id="PF01738"/>
    </source>
</evidence>
<dbReference type="SUPFAM" id="SSF53474">
    <property type="entry name" value="alpha/beta-Hydrolases"/>
    <property type="match status" value="1"/>
</dbReference>
<dbReference type="Proteomes" id="UP000680839">
    <property type="component" value="Chromosome"/>
</dbReference>
<dbReference type="RefSeq" id="WP_215623282.1">
    <property type="nucleotide sequence ID" value="NZ_CP076134.1"/>
</dbReference>
<keyword evidence="2" id="KW-0378">Hydrolase</keyword>
<dbReference type="PANTHER" id="PTHR46623:SF6">
    <property type="entry name" value="ALPHA_BETA-HYDROLASES SUPERFAMILY PROTEIN"/>
    <property type="match status" value="1"/>
</dbReference>
<dbReference type="EMBL" id="CP076134">
    <property type="protein sequence ID" value="QWG14679.1"/>
    <property type="molecule type" value="Genomic_DNA"/>
</dbReference>
<organism evidence="2 3">
    <name type="scientific">Bradyrhizobium sediminis</name>
    <dbReference type="NCBI Taxonomy" id="2840469"/>
    <lineage>
        <taxon>Bacteria</taxon>
        <taxon>Pseudomonadati</taxon>
        <taxon>Pseudomonadota</taxon>
        <taxon>Alphaproteobacteria</taxon>
        <taxon>Hyphomicrobiales</taxon>
        <taxon>Nitrobacteraceae</taxon>
        <taxon>Bradyrhizobium</taxon>
    </lineage>
</organism>
<accession>A0A975NHQ8</accession>
<dbReference type="GO" id="GO:0016787">
    <property type="term" value="F:hydrolase activity"/>
    <property type="evidence" value="ECO:0007669"/>
    <property type="project" value="UniProtKB-KW"/>
</dbReference>
<dbReference type="PANTHER" id="PTHR46623">
    <property type="entry name" value="CARBOXYMETHYLENEBUTENOLIDASE-RELATED"/>
    <property type="match status" value="1"/>
</dbReference>
<evidence type="ECO:0000313" key="3">
    <source>
        <dbReference type="Proteomes" id="UP000680839"/>
    </source>
</evidence>
<evidence type="ECO:0000313" key="2">
    <source>
        <dbReference type="EMBL" id="QWG14679.1"/>
    </source>
</evidence>
<proteinExistence type="predicted"/>
<sequence>MIELTAGDGHRFSAYRADPDGMPKGAVVVIQDRFGINPQIRKVTDEFAAKGYLAIAPALFDSVKADVALGYDEGGLAEGANLMQQVGTDRAIGDIQETVDAVKSAGKVTVVGYGWGGYLAYVSANRVSGVACTVGYYGGGIVDDYREKRKVPTLLHFGEADPLTPLEQVSQFRSHRPDVSAFSYPGAAHAFNCDDRDSYHDEAAKAALARTLVWISQYVEGQPPIALKNAGAYAQAKVEKKKKKKEGADDLEPPMD</sequence>
<dbReference type="InterPro" id="IPR029058">
    <property type="entry name" value="AB_hydrolase_fold"/>
</dbReference>
<protein>
    <submittedName>
        <fullName evidence="2">Dienelactone hydrolase family protein</fullName>
    </submittedName>
</protein>
<name>A0A975NHQ8_9BRAD</name>
<dbReference type="InterPro" id="IPR002925">
    <property type="entry name" value="Dienelactn_hydro"/>
</dbReference>
<dbReference type="Gene3D" id="3.40.50.1820">
    <property type="entry name" value="alpha/beta hydrolase"/>
    <property type="match status" value="1"/>
</dbReference>
<dbReference type="AlphaFoldDB" id="A0A975NHQ8"/>
<dbReference type="InterPro" id="IPR051049">
    <property type="entry name" value="Dienelactone_hydrolase-like"/>
</dbReference>
<feature type="domain" description="Dienelactone hydrolase" evidence="1">
    <location>
        <begin position="12"/>
        <end position="218"/>
    </location>
</feature>
<gene>
    <name evidence="2" type="ORF">KMZ29_08475</name>
</gene>
<reference evidence="2" key="1">
    <citation type="submission" date="2021-06" db="EMBL/GenBank/DDBJ databases">
        <title>Bradyrhizobium sp. S2-20-1 Genome sequencing.</title>
        <authorList>
            <person name="Jin L."/>
        </authorList>
    </citation>
    <scope>NUCLEOTIDE SEQUENCE</scope>
    <source>
        <strain evidence="2">S2-20-1</strain>
    </source>
</reference>
<dbReference type="Pfam" id="PF01738">
    <property type="entry name" value="DLH"/>
    <property type="match status" value="1"/>
</dbReference>